<reference evidence="6" key="2">
    <citation type="submission" date="2020-09" db="EMBL/GenBank/DDBJ databases">
        <authorList>
            <person name="Sun Q."/>
            <person name="Sedlacek I."/>
        </authorList>
    </citation>
    <scope>NUCLEOTIDE SEQUENCE</scope>
    <source>
        <strain evidence="6">CCM 8433</strain>
    </source>
</reference>
<dbReference type="EMBL" id="BMDT01000010">
    <property type="protein sequence ID" value="GGI66364.1"/>
    <property type="molecule type" value="Genomic_DNA"/>
</dbReference>
<dbReference type="InterPro" id="IPR013815">
    <property type="entry name" value="ATP_grasp_subdomain_1"/>
</dbReference>
<evidence type="ECO:0000256" key="1">
    <source>
        <dbReference type="ARBA" id="ARBA00022598"/>
    </source>
</evidence>
<dbReference type="Gene3D" id="3.30.470.20">
    <property type="entry name" value="ATP-grasp fold, B domain"/>
    <property type="match status" value="1"/>
</dbReference>
<reference evidence="6" key="1">
    <citation type="journal article" date="2014" name="Int. J. Syst. Evol. Microbiol.">
        <title>Complete genome sequence of Corynebacterium casei LMG S-19264T (=DSM 44701T), isolated from a smear-ripened cheese.</title>
        <authorList>
            <consortium name="US DOE Joint Genome Institute (JGI-PGF)"/>
            <person name="Walter F."/>
            <person name="Albersmeier A."/>
            <person name="Kalinowski J."/>
            <person name="Ruckert C."/>
        </authorList>
    </citation>
    <scope>NUCLEOTIDE SEQUENCE</scope>
    <source>
        <strain evidence="6">CCM 8433</strain>
    </source>
</reference>
<dbReference type="SUPFAM" id="SSF56059">
    <property type="entry name" value="Glutathione synthetase ATP-binding domain-like"/>
    <property type="match status" value="1"/>
</dbReference>
<evidence type="ECO:0000313" key="7">
    <source>
        <dbReference type="Proteomes" id="UP000622610"/>
    </source>
</evidence>
<feature type="domain" description="ATP-grasp" evidence="5">
    <location>
        <begin position="121"/>
        <end position="311"/>
    </location>
</feature>
<protein>
    <submittedName>
        <fullName evidence="6">Carboxylate--amine ligase</fullName>
    </submittedName>
</protein>
<keyword evidence="3 4" id="KW-0067">ATP-binding</keyword>
<proteinExistence type="predicted"/>
<sequence>MTNKRNFILISPDFPDNFTPFATRLKEKGFQTLGIADSPYDQLSKTLQDSLTEYYRVDNMEDYDQVYRAVAYFAHKYGRIDRIESHNEHWLALDARLRTDYNVSGYQLTDIPMIRQKSKMKEVFRSIGLPVADGRVFKDQKEAIKLAKKLKYPVIIKPNGGVGASDTYKIENEKALKDFFTYYDPKTSYIMEAFILGDIETFDGIADQNGKIVFYSTFNYSEAVLDIVEKNDEMYYFIPRETPADIVEMGRKIVKAFNVKERFFHLEFFRTKDGKLIPLEVNMRPPGGLSIDMFNYANDIDVFRGYADIVATNEYNEATTRPYHCAYVSRKNKNQPYYYSNDAIREKLGVGLVSIQSIPGIFAQIMGDEGYIIRTPDKKELFEWIQLIHQAKKEDK</sequence>
<dbReference type="GO" id="GO:0016874">
    <property type="term" value="F:ligase activity"/>
    <property type="evidence" value="ECO:0007669"/>
    <property type="project" value="UniProtKB-KW"/>
</dbReference>
<evidence type="ECO:0000256" key="4">
    <source>
        <dbReference type="PROSITE-ProRule" id="PRU00409"/>
    </source>
</evidence>
<evidence type="ECO:0000313" key="6">
    <source>
        <dbReference type="EMBL" id="GGI66364.1"/>
    </source>
</evidence>
<dbReference type="Gene3D" id="3.30.1490.20">
    <property type="entry name" value="ATP-grasp fold, A domain"/>
    <property type="match status" value="1"/>
</dbReference>
<dbReference type="GO" id="GO:0046872">
    <property type="term" value="F:metal ion binding"/>
    <property type="evidence" value="ECO:0007669"/>
    <property type="project" value="InterPro"/>
</dbReference>
<dbReference type="RefSeq" id="WP_188368191.1">
    <property type="nucleotide sequence ID" value="NZ_BMDT01000010.1"/>
</dbReference>
<dbReference type="InterPro" id="IPR011761">
    <property type="entry name" value="ATP-grasp"/>
</dbReference>
<keyword evidence="7" id="KW-1185">Reference proteome</keyword>
<evidence type="ECO:0000256" key="3">
    <source>
        <dbReference type="ARBA" id="ARBA00022840"/>
    </source>
</evidence>
<dbReference type="Proteomes" id="UP000622610">
    <property type="component" value="Unassembled WGS sequence"/>
</dbReference>
<keyword evidence="2 4" id="KW-0547">Nucleotide-binding</keyword>
<accession>A0A917N5Q9</accession>
<dbReference type="Pfam" id="PF13535">
    <property type="entry name" value="ATP-grasp_4"/>
    <property type="match status" value="1"/>
</dbReference>
<dbReference type="PANTHER" id="PTHR43585">
    <property type="entry name" value="FUMIPYRROLE BIOSYNTHESIS PROTEIN C"/>
    <property type="match status" value="1"/>
</dbReference>
<comment type="caution">
    <text evidence="6">The sequence shown here is derived from an EMBL/GenBank/DDBJ whole genome shotgun (WGS) entry which is preliminary data.</text>
</comment>
<dbReference type="PROSITE" id="PS50975">
    <property type="entry name" value="ATP_GRASP"/>
    <property type="match status" value="1"/>
</dbReference>
<dbReference type="AlphaFoldDB" id="A0A917N5Q9"/>
<dbReference type="InterPro" id="IPR052032">
    <property type="entry name" value="ATP-dep_AA_Ligase"/>
</dbReference>
<gene>
    <name evidence="6" type="ORF">GCM10011482_20180</name>
</gene>
<organism evidence="6 7">
    <name type="scientific">Enterococcus alcedinis</name>
    <dbReference type="NCBI Taxonomy" id="1274384"/>
    <lineage>
        <taxon>Bacteria</taxon>
        <taxon>Bacillati</taxon>
        <taxon>Bacillota</taxon>
        <taxon>Bacilli</taxon>
        <taxon>Lactobacillales</taxon>
        <taxon>Enterococcaceae</taxon>
        <taxon>Enterococcus</taxon>
    </lineage>
</organism>
<keyword evidence="1 6" id="KW-0436">Ligase</keyword>
<dbReference type="Gene3D" id="3.40.50.20">
    <property type="match status" value="1"/>
</dbReference>
<evidence type="ECO:0000259" key="5">
    <source>
        <dbReference type="PROSITE" id="PS50975"/>
    </source>
</evidence>
<name>A0A917N5Q9_9ENTE</name>
<dbReference type="PANTHER" id="PTHR43585:SF2">
    <property type="entry name" value="ATP-GRASP ENZYME FSQD"/>
    <property type="match status" value="1"/>
</dbReference>
<evidence type="ECO:0000256" key="2">
    <source>
        <dbReference type="ARBA" id="ARBA00022741"/>
    </source>
</evidence>
<dbReference type="GO" id="GO:0005524">
    <property type="term" value="F:ATP binding"/>
    <property type="evidence" value="ECO:0007669"/>
    <property type="project" value="UniProtKB-UniRule"/>
</dbReference>